<dbReference type="EC" id="2.3.1.-" evidence="2"/>
<keyword evidence="2" id="KW-0808">Transferase</keyword>
<dbReference type="SUPFAM" id="SSF55729">
    <property type="entry name" value="Acyl-CoA N-acyltransferases (Nat)"/>
    <property type="match status" value="1"/>
</dbReference>
<dbReference type="InterPro" id="IPR000182">
    <property type="entry name" value="GNAT_dom"/>
</dbReference>
<dbReference type="GO" id="GO:0016746">
    <property type="term" value="F:acyltransferase activity"/>
    <property type="evidence" value="ECO:0007669"/>
    <property type="project" value="UniProtKB-KW"/>
</dbReference>
<dbReference type="InterPro" id="IPR027365">
    <property type="entry name" value="GNAT_acetyltra_YdfB-like"/>
</dbReference>
<organism evidence="2 3">
    <name type="scientific">Anaeroselena agilis</name>
    <dbReference type="NCBI Taxonomy" id="3063788"/>
    <lineage>
        <taxon>Bacteria</taxon>
        <taxon>Bacillati</taxon>
        <taxon>Bacillota</taxon>
        <taxon>Negativicutes</taxon>
        <taxon>Acetonemataceae</taxon>
        <taxon>Anaeroselena</taxon>
    </lineage>
</organism>
<feature type="domain" description="N-acetyltransferase" evidence="1">
    <location>
        <begin position="133"/>
        <end position="259"/>
    </location>
</feature>
<keyword evidence="3" id="KW-1185">Reference proteome</keyword>
<comment type="caution">
    <text evidence="2">The sequence shown here is derived from an EMBL/GenBank/DDBJ whole genome shotgun (WGS) entry which is preliminary data.</text>
</comment>
<accession>A0ABU3NSE7</accession>
<evidence type="ECO:0000259" key="1">
    <source>
        <dbReference type="PROSITE" id="PS51186"/>
    </source>
</evidence>
<dbReference type="RefSeq" id="WP_413778312.1">
    <property type="nucleotide sequence ID" value="NZ_JAUOZS010000001.1"/>
</dbReference>
<dbReference type="Pfam" id="PF12746">
    <property type="entry name" value="GNAT_acetyltran"/>
    <property type="match status" value="1"/>
</dbReference>
<dbReference type="Gene3D" id="3.40.630.30">
    <property type="match status" value="1"/>
</dbReference>
<dbReference type="InterPro" id="IPR016181">
    <property type="entry name" value="Acyl_CoA_acyltransferase"/>
</dbReference>
<proteinExistence type="predicted"/>
<dbReference type="PROSITE" id="PS51186">
    <property type="entry name" value="GNAT"/>
    <property type="match status" value="1"/>
</dbReference>
<evidence type="ECO:0000313" key="3">
    <source>
        <dbReference type="Proteomes" id="UP001254848"/>
    </source>
</evidence>
<evidence type="ECO:0000313" key="2">
    <source>
        <dbReference type="EMBL" id="MDT8899744.1"/>
    </source>
</evidence>
<gene>
    <name evidence="2" type="ORF">Q4T40_00590</name>
</gene>
<sequence>MELFRLGYSEYQEARLFYKRTSSIGFPIIQGVLANLQCGEVFANGGRDFFFAVHKFGFCQMFCSTQDEDRLREFCDWIVKPNFFQGRKLRWYNPSPGCLGYFANCGRETAQLSERTQMRLEEAKPVELSGSSVAIKPLTPEGIDKIVFDIGLGNRFWDSVEDFIACGVGVGAFDGDDCIGVCYSASLADGVAEVDIFVDERYRNGGIGKRLVQAFIGQCRLRNVTPNWDCYTNNIPSLSLADATGFSSRYIYPFLTIYK</sequence>
<dbReference type="Proteomes" id="UP001254848">
    <property type="component" value="Unassembled WGS sequence"/>
</dbReference>
<protein>
    <submittedName>
        <fullName evidence="2">GNAT family N-acetyltransferase</fullName>
        <ecNumber evidence="2">2.3.1.-</ecNumber>
    </submittedName>
</protein>
<keyword evidence="2" id="KW-0012">Acyltransferase</keyword>
<dbReference type="EMBL" id="JAUOZS010000001">
    <property type="protein sequence ID" value="MDT8899744.1"/>
    <property type="molecule type" value="Genomic_DNA"/>
</dbReference>
<reference evidence="2 3" key="1">
    <citation type="submission" date="2023-07" db="EMBL/GenBank/DDBJ databases">
        <title>The novel representative of Negativicutes class, Anaeroselena agilis gen. nov. sp. nov.</title>
        <authorList>
            <person name="Prokofeva M.I."/>
            <person name="Elcheninov A.G."/>
            <person name="Klyukina A."/>
            <person name="Kublanov I.V."/>
            <person name="Frolov E.N."/>
            <person name="Podosokorskaya O.A."/>
        </authorList>
    </citation>
    <scope>NUCLEOTIDE SEQUENCE [LARGE SCALE GENOMIC DNA]</scope>
    <source>
        <strain evidence="2 3">4137-cl</strain>
    </source>
</reference>
<name>A0ABU3NSE7_9FIRM</name>
<dbReference type="CDD" id="cd04301">
    <property type="entry name" value="NAT_SF"/>
    <property type="match status" value="1"/>
</dbReference>